<organism evidence="1 2">
    <name type="scientific">Boletus reticuloceps</name>
    <dbReference type="NCBI Taxonomy" id="495285"/>
    <lineage>
        <taxon>Eukaryota</taxon>
        <taxon>Fungi</taxon>
        <taxon>Dikarya</taxon>
        <taxon>Basidiomycota</taxon>
        <taxon>Agaricomycotina</taxon>
        <taxon>Agaricomycetes</taxon>
        <taxon>Agaricomycetidae</taxon>
        <taxon>Boletales</taxon>
        <taxon>Boletineae</taxon>
        <taxon>Boletaceae</taxon>
        <taxon>Boletoideae</taxon>
        <taxon>Boletus</taxon>
    </lineage>
</organism>
<keyword evidence="2" id="KW-1185">Reference proteome</keyword>
<proteinExistence type="predicted"/>
<accession>A0A8I2YIH5</accession>
<dbReference type="AlphaFoldDB" id="A0A8I2YIH5"/>
<dbReference type="Proteomes" id="UP000683000">
    <property type="component" value="Unassembled WGS sequence"/>
</dbReference>
<sequence length="258" mass="28789">MLDGFAQGGTHASRRNMMKLMRQENVLYITTSNQLQDNVAAFPESEIYCINYSETLIWAYWEVAISMSHVTGQSVTALSNTPKKPFLYYSSSLPPLLSEPGGFQVTSRINRSRLPSTPRKDSPFHMDAKSYKGSKHAKALEDAINLLRLPPAPFPPPDVSRKKLVNALSMKIAFAAALADAEQECYDWGSALCQVIGEKEVQKIFQEHGEVDIDEADTVRGQYMTAIVRIRMEDYCMSRKGPVPHVGSSPNSHHRAPL</sequence>
<protein>
    <submittedName>
        <fullName evidence="1">Uncharacterized protein</fullName>
    </submittedName>
</protein>
<evidence type="ECO:0000313" key="1">
    <source>
        <dbReference type="EMBL" id="KAG6372700.1"/>
    </source>
</evidence>
<name>A0A8I2YIH5_9AGAM</name>
<dbReference type="OrthoDB" id="2709405at2759"/>
<evidence type="ECO:0000313" key="2">
    <source>
        <dbReference type="Proteomes" id="UP000683000"/>
    </source>
</evidence>
<comment type="caution">
    <text evidence="1">The sequence shown here is derived from an EMBL/GenBank/DDBJ whole genome shotgun (WGS) entry which is preliminary data.</text>
</comment>
<reference evidence="1" key="1">
    <citation type="submission" date="2021-03" db="EMBL/GenBank/DDBJ databases">
        <title>Evolutionary innovations through gain and loss of genes in the ectomycorrhizal Boletales.</title>
        <authorList>
            <person name="Wu G."/>
            <person name="Miyauchi S."/>
            <person name="Morin E."/>
            <person name="Yang Z.-L."/>
            <person name="Xu J."/>
            <person name="Martin F.M."/>
        </authorList>
    </citation>
    <scope>NUCLEOTIDE SEQUENCE</scope>
    <source>
        <strain evidence="1">BR01</strain>
    </source>
</reference>
<dbReference type="EMBL" id="JAGFBS010000026">
    <property type="protein sequence ID" value="KAG6372700.1"/>
    <property type="molecule type" value="Genomic_DNA"/>
</dbReference>
<gene>
    <name evidence="1" type="ORF">JVT61DRAFT_7467</name>
</gene>